<reference evidence="2 3" key="1">
    <citation type="submission" date="2010-10" db="EMBL/GenBank/DDBJ databases">
        <authorList>
            <consortium name="The Broad Institute Genome Sequencing Platform"/>
            <person name="Ward D."/>
            <person name="Earl A."/>
            <person name="Feldgarden M."/>
            <person name="Young S.K."/>
            <person name="Gargeya S."/>
            <person name="Zeng Q."/>
            <person name="Alvarado L."/>
            <person name="Berlin A."/>
            <person name="Bochicchio J."/>
            <person name="Chapman S.B."/>
            <person name="Chen Z."/>
            <person name="Freedman E."/>
            <person name="Gellesch M."/>
            <person name="Goldberg J."/>
            <person name="Griggs A."/>
            <person name="Gujja S."/>
            <person name="Heilman E."/>
            <person name="Heiman D."/>
            <person name="Howarth C."/>
            <person name="Mehta T."/>
            <person name="Neiman D."/>
            <person name="Pearson M."/>
            <person name="Roberts A."/>
            <person name="Saif S."/>
            <person name="Shea T."/>
            <person name="Shenoy N."/>
            <person name="Sisk P."/>
            <person name="Stolte C."/>
            <person name="Sykes S."/>
            <person name="White J."/>
            <person name="Yandava C."/>
            <person name="Allen-Vercoe E."/>
            <person name="Sibley C."/>
            <person name="Ambrose C.E."/>
            <person name="Strauss J."/>
            <person name="Daigneault M."/>
            <person name="Haas B."/>
            <person name="Nusbaum C."/>
            <person name="Birren B."/>
        </authorList>
    </citation>
    <scope>NUCLEOTIDE SEQUENCE [LARGE SCALE GENOMIC DNA]</scope>
    <source>
        <strain evidence="2 3">3_1_6</strain>
    </source>
</reference>
<dbReference type="HOGENOM" id="CLU_2507313_0_0_7"/>
<feature type="transmembrane region" description="Helical" evidence="1">
    <location>
        <begin position="12"/>
        <end position="31"/>
    </location>
</feature>
<dbReference type="EMBL" id="ADCP02000001">
    <property type="protein sequence ID" value="EFV45339.1"/>
    <property type="molecule type" value="Genomic_DNA"/>
</dbReference>
<protein>
    <submittedName>
        <fullName evidence="2">Uncharacterized protein</fullName>
    </submittedName>
</protein>
<evidence type="ECO:0000313" key="3">
    <source>
        <dbReference type="Proteomes" id="UP000006034"/>
    </source>
</evidence>
<sequence length="85" mass="10067">MSRRPLPGYVKLLLCMFTIWLLLWVITPLWVPYSKLHQDFAAAQEKYDVPIGALYYNDIPFINEAAMEIRDTWRFLPRGPLPEKK</sequence>
<organism evidence="2 3">
    <name type="scientific">Bilophila wadsworthia (strain 3_1_6)</name>
    <dbReference type="NCBI Taxonomy" id="563192"/>
    <lineage>
        <taxon>Bacteria</taxon>
        <taxon>Pseudomonadati</taxon>
        <taxon>Thermodesulfobacteriota</taxon>
        <taxon>Desulfovibrionia</taxon>
        <taxon>Desulfovibrionales</taxon>
        <taxon>Desulfovibrionaceae</taxon>
        <taxon>Bilophila</taxon>
    </lineage>
</organism>
<reference evidence="2 3" key="2">
    <citation type="submission" date="2013-04" db="EMBL/GenBank/DDBJ databases">
        <title>The Genome Sequence of Bilophila wadsworthia 3_1_6.</title>
        <authorList>
            <consortium name="The Broad Institute Genomics Platform"/>
            <person name="Earl A."/>
            <person name="Ward D."/>
            <person name="Feldgarden M."/>
            <person name="Gevers D."/>
            <person name="Sibley C."/>
            <person name="Strauss J."/>
            <person name="Allen-Vercoe E."/>
            <person name="Walker B."/>
            <person name="Young S."/>
            <person name="Zeng Q."/>
            <person name="Gargeya S."/>
            <person name="Fitzgerald M."/>
            <person name="Haas B."/>
            <person name="Abouelleil A."/>
            <person name="Allen A.W."/>
            <person name="Alvarado L."/>
            <person name="Arachchi H.M."/>
            <person name="Berlin A.M."/>
            <person name="Chapman S.B."/>
            <person name="Gainer-Dewar J."/>
            <person name="Goldberg J."/>
            <person name="Griggs A."/>
            <person name="Gujja S."/>
            <person name="Hansen M."/>
            <person name="Howarth C."/>
            <person name="Imamovic A."/>
            <person name="Ireland A."/>
            <person name="Larimer J."/>
            <person name="McCowan C."/>
            <person name="Murphy C."/>
            <person name="Pearson M."/>
            <person name="Poon T.W."/>
            <person name="Priest M."/>
            <person name="Roberts A."/>
            <person name="Saif S."/>
            <person name="Shea T."/>
            <person name="Sisk P."/>
            <person name="Sykes S."/>
            <person name="Wortman J."/>
            <person name="Nusbaum C."/>
            <person name="Birren B."/>
        </authorList>
    </citation>
    <scope>NUCLEOTIDE SEQUENCE [LARGE SCALE GENOMIC DNA]</scope>
    <source>
        <strain evidence="2 3">3_1_6</strain>
    </source>
</reference>
<dbReference type="AlphaFoldDB" id="E5Y3S7"/>
<accession>E5Y3S7</accession>
<evidence type="ECO:0000313" key="2">
    <source>
        <dbReference type="EMBL" id="EFV45339.1"/>
    </source>
</evidence>
<dbReference type="RefSeq" id="WP_005025335.1">
    <property type="nucleotide sequence ID" value="NZ_KE150238.1"/>
</dbReference>
<keyword evidence="3" id="KW-1185">Reference proteome</keyword>
<name>E5Y3S7_BILW3</name>
<dbReference type="Proteomes" id="UP000006034">
    <property type="component" value="Unassembled WGS sequence"/>
</dbReference>
<proteinExistence type="predicted"/>
<comment type="caution">
    <text evidence="2">The sequence shown here is derived from an EMBL/GenBank/DDBJ whole genome shotgun (WGS) entry which is preliminary data.</text>
</comment>
<dbReference type="GeneID" id="78085973"/>
<keyword evidence="1" id="KW-0812">Transmembrane</keyword>
<keyword evidence="1" id="KW-0472">Membrane</keyword>
<keyword evidence="1" id="KW-1133">Transmembrane helix</keyword>
<evidence type="ECO:0000256" key="1">
    <source>
        <dbReference type="SAM" id="Phobius"/>
    </source>
</evidence>
<gene>
    <name evidence="2" type="ORF">HMPREF0179_00838</name>
</gene>